<reference evidence="2 3" key="1">
    <citation type="submission" date="2019-07" db="EMBL/GenBank/DDBJ databases">
        <title>Quadrisphaera sp. strain DD2A genome sequencing and assembly.</title>
        <authorList>
            <person name="Kim I."/>
        </authorList>
    </citation>
    <scope>NUCLEOTIDE SEQUENCE [LARGE SCALE GENOMIC DNA]</scope>
    <source>
        <strain evidence="2 3">DD2A</strain>
    </source>
</reference>
<proteinExistence type="predicted"/>
<evidence type="ECO:0000256" key="1">
    <source>
        <dbReference type="SAM" id="Phobius"/>
    </source>
</evidence>
<evidence type="ECO:0000313" key="2">
    <source>
        <dbReference type="EMBL" id="TXR56169.1"/>
    </source>
</evidence>
<keyword evidence="1" id="KW-1133">Transmembrane helix</keyword>
<evidence type="ECO:0000313" key="3">
    <source>
        <dbReference type="Proteomes" id="UP000321234"/>
    </source>
</evidence>
<sequence length="100" mass="9887">MSHVWQLEAAALGQVALAALVLGAGLPALFALGVRASAWGRGTGAAAGPGAPAHPAGRVLSTAVYAVVVLVALTGIALIVASGFGKALSFEHVYPMIVDK</sequence>
<accession>A0A5C8ZFX9</accession>
<keyword evidence="3" id="KW-1185">Reference proteome</keyword>
<dbReference type="AlphaFoldDB" id="A0A5C8ZFX9"/>
<dbReference type="EMBL" id="VKAC01000006">
    <property type="protein sequence ID" value="TXR56169.1"/>
    <property type="molecule type" value="Genomic_DNA"/>
</dbReference>
<comment type="caution">
    <text evidence="2">The sequence shown here is derived from an EMBL/GenBank/DDBJ whole genome shotgun (WGS) entry which is preliminary data.</text>
</comment>
<organism evidence="2 3">
    <name type="scientific">Quadrisphaera setariae</name>
    <dbReference type="NCBI Taxonomy" id="2593304"/>
    <lineage>
        <taxon>Bacteria</taxon>
        <taxon>Bacillati</taxon>
        <taxon>Actinomycetota</taxon>
        <taxon>Actinomycetes</taxon>
        <taxon>Kineosporiales</taxon>
        <taxon>Kineosporiaceae</taxon>
        <taxon>Quadrisphaera</taxon>
    </lineage>
</organism>
<keyword evidence="1" id="KW-0472">Membrane</keyword>
<dbReference type="RefSeq" id="WP_147926601.1">
    <property type="nucleotide sequence ID" value="NZ_VKAC01000006.1"/>
</dbReference>
<gene>
    <name evidence="2" type="ORF">FMM08_12150</name>
</gene>
<keyword evidence="1" id="KW-0812">Transmembrane</keyword>
<protein>
    <submittedName>
        <fullName evidence="2">Uncharacterized protein</fullName>
    </submittedName>
</protein>
<name>A0A5C8ZFX9_9ACTN</name>
<feature type="transmembrane region" description="Helical" evidence="1">
    <location>
        <begin position="64"/>
        <end position="84"/>
    </location>
</feature>
<dbReference type="Proteomes" id="UP000321234">
    <property type="component" value="Unassembled WGS sequence"/>
</dbReference>